<dbReference type="EMBL" id="FOHB01000002">
    <property type="protein sequence ID" value="SER98396.1"/>
    <property type="molecule type" value="Genomic_DNA"/>
</dbReference>
<name>A0A1H9TML0_9MICO</name>
<organism evidence="2 3">
    <name type="scientific">Pedococcus cremeus</name>
    <dbReference type="NCBI Taxonomy" id="587636"/>
    <lineage>
        <taxon>Bacteria</taxon>
        <taxon>Bacillati</taxon>
        <taxon>Actinomycetota</taxon>
        <taxon>Actinomycetes</taxon>
        <taxon>Micrococcales</taxon>
        <taxon>Intrasporangiaceae</taxon>
        <taxon>Pedococcus</taxon>
    </lineage>
</organism>
<proteinExistence type="predicted"/>
<dbReference type="AlphaFoldDB" id="A0A1H9TML0"/>
<evidence type="ECO:0000313" key="2">
    <source>
        <dbReference type="EMBL" id="SER98396.1"/>
    </source>
</evidence>
<accession>A0A1H9TML0</accession>
<dbReference type="STRING" id="587636.SAMN05216199_1678"/>
<keyword evidence="3" id="KW-1185">Reference proteome</keyword>
<dbReference type="InterPro" id="IPR038727">
    <property type="entry name" value="NadR/Ttd14_AAA_dom"/>
</dbReference>
<dbReference type="PANTHER" id="PTHR34932:SF1">
    <property type="entry name" value="TRPL TRANSLOCATION DEFECT PROTEIN 14"/>
    <property type="match status" value="1"/>
</dbReference>
<dbReference type="GO" id="GO:0070300">
    <property type="term" value="F:phosphatidic acid binding"/>
    <property type="evidence" value="ECO:0007669"/>
    <property type="project" value="TreeGrafter"/>
</dbReference>
<protein>
    <submittedName>
        <fullName evidence="2">AAA domain-containing protein</fullName>
    </submittedName>
</protein>
<sequence>MTAVTVPCSCTSEHTPRRVVLTGGPGAGKTALLELVRHAVCQHVHILPESAGVVFGGGFPREDDPTCRKASQRAIFHVQRELEAVGDAHRPAIVLCDRGTVDGVAYWPGEPDGFWAALHTDPREELARYDAVIHLRTPPAGEYNHRNPLRTETAAAAAEIDERILQAWSDHPRRHVVESSTRFIDKAVRAIALLHDELPACCSHGPELDR</sequence>
<evidence type="ECO:0000259" key="1">
    <source>
        <dbReference type="Pfam" id="PF13521"/>
    </source>
</evidence>
<dbReference type="Proteomes" id="UP000199019">
    <property type="component" value="Unassembled WGS sequence"/>
</dbReference>
<reference evidence="3" key="1">
    <citation type="submission" date="2016-10" db="EMBL/GenBank/DDBJ databases">
        <authorList>
            <person name="Varghese N."/>
            <person name="Submissions S."/>
        </authorList>
    </citation>
    <scope>NUCLEOTIDE SEQUENCE [LARGE SCALE GENOMIC DNA]</scope>
    <source>
        <strain evidence="3">CGMCC 1.6963</strain>
    </source>
</reference>
<dbReference type="SUPFAM" id="SSF52540">
    <property type="entry name" value="P-loop containing nucleoside triphosphate hydrolases"/>
    <property type="match status" value="1"/>
</dbReference>
<dbReference type="InterPro" id="IPR027417">
    <property type="entry name" value="P-loop_NTPase"/>
</dbReference>
<gene>
    <name evidence="2" type="ORF">SAMN05216199_1678</name>
</gene>
<dbReference type="Gene3D" id="3.40.50.300">
    <property type="entry name" value="P-loop containing nucleotide triphosphate hydrolases"/>
    <property type="match status" value="1"/>
</dbReference>
<dbReference type="PANTHER" id="PTHR34932">
    <property type="entry name" value="TRPL TRANSLOCATION DEFECT PROTEIN 14"/>
    <property type="match status" value="1"/>
</dbReference>
<evidence type="ECO:0000313" key="3">
    <source>
        <dbReference type="Proteomes" id="UP000199019"/>
    </source>
</evidence>
<dbReference type="InterPro" id="IPR053227">
    <property type="entry name" value="TRPL-trafficking_regulator"/>
</dbReference>
<dbReference type="Pfam" id="PF13521">
    <property type="entry name" value="AAA_28"/>
    <property type="match status" value="1"/>
</dbReference>
<dbReference type="GO" id="GO:0005525">
    <property type="term" value="F:GTP binding"/>
    <property type="evidence" value="ECO:0007669"/>
    <property type="project" value="TreeGrafter"/>
</dbReference>
<dbReference type="GO" id="GO:0035091">
    <property type="term" value="F:phosphatidylinositol binding"/>
    <property type="evidence" value="ECO:0007669"/>
    <property type="project" value="TreeGrafter"/>
</dbReference>
<feature type="domain" description="NadR/Ttd14 AAA" evidence="1">
    <location>
        <begin position="18"/>
        <end position="180"/>
    </location>
</feature>